<gene>
    <name evidence="3" type="ORF">HMPREF0860_0682</name>
</gene>
<dbReference type="Gene3D" id="1.10.3210.10">
    <property type="entry name" value="Hypothetical protein af1432"/>
    <property type="match status" value="1"/>
</dbReference>
<dbReference type="InterPro" id="IPR006674">
    <property type="entry name" value="HD_domain"/>
</dbReference>
<comment type="caution">
    <text evidence="3">The sequence shown here is derived from an EMBL/GenBank/DDBJ whole genome shotgun (WGS) entry which is preliminary data.</text>
</comment>
<feature type="domain" description="HD-GYP" evidence="2">
    <location>
        <begin position="190"/>
        <end position="416"/>
    </location>
</feature>
<dbReference type="RefSeq" id="WP_021495413.1">
    <property type="nucleotide sequence ID" value="NZ_AVQI01000006.1"/>
</dbReference>
<proteinExistence type="predicted"/>
<protein>
    <submittedName>
        <fullName evidence="3">HD domain protein</fullName>
    </submittedName>
</protein>
<keyword evidence="1" id="KW-0175">Coiled coil</keyword>
<evidence type="ECO:0000256" key="1">
    <source>
        <dbReference type="SAM" id="Coils"/>
    </source>
</evidence>
<dbReference type="SUPFAM" id="SSF55781">
    <property type="entry name" value="GAF domain-like"/>
    <property type="match status" value="1"/>
</dbReference>
<dbReference type="SMART" id="SM00065">
    <property type="entry name" value="GAF"/>
    <property type="match status" value="1"/>
</dbReference>
<name>A0ABN0P9B6_TRESO</name>
<dbReference type="SMART" id="SM00471">
    <property type="entry name" value="HDc"/>
    <property type="match status" value="1"/>
</dbReference>
<dbReference type="EMBL" id="AVQI01000006">
    <property type="protein sequence ID" value="ERK05055.1"/>
    <property type="molecule type" value="Genomic_DNA"/>
</dbReference>
<dbReference type="PROSITE" id="PS51832">
    <property type="entry name" value="HD_GYP"/>
    <property type="match status" value="1"/>
</dbReference>
<dbReference type="InterPro" id="IPR037522">
    <property type="entry name" value="HD_GYP_dom"/>
</dbReference>
<dbReference type="Pfam" id="PF01590">
    <property type="entry name" value="GAF"/>
    <property type="match status" value="1"/>
</dbReference>
<dbReference type="SUPFAM" id="SSF109604">
    <property type="entry name" value="HD-domain/PDEase-like"/>
    <property type="match status" value="1"/>
</dbReference>
<reference evidence="3 4" key="1">
    <citation type="submission" date="2013-08" db="EMBL/GenBank/DDBJ databases">
        <authorList>
            <person name="Durkin A.S."/>
            <person name="Haft D.R."/>
            <person name="McCorrison J."/>
            <person name="Torralba M."/>
            <person name="Gillis M."/>
            <person name="Haft D.H."/>
            <person name="Methe B."/>
            <person name="Sutton G."/>
            <person name="Nelson K.E."/>
        </authorList>
    </citation>
    <scope>NUCLEOTIDE SEQUENCE [LARGE SCALE GENOMIC DNA]</scope>
    <source>
        <strain evidence="3 4">ATCC 35536</strain>
    </source>
</reference>
<dbReference type="InterPro" id="IPR029016">
    <property type="entry name" value="GAF-like_dom_sf"/>
</dbReference>
<dbReference type="PANTHER" id="PTHR43155:SF2">
    <property type="entry name" value="CYCLIC DI-GMP PHOSPHODIESTERASE PA4108"/>
    <property type="match status" value="1"/>
</dbReference>
<evidence type="ECO:0000313" key="3">
    <source>
        <dbReference type="EMBL" id="ERK05055.1"/>
    </source>
</evidence>
<feature type="coiled-coil region" evidence="1">
    <location>
        <begin position="1"/>
        <end position="31"/>
    </location>
</feature>
<sequence length="428" mass="48367">MKKTKKNVLQKEQKLQKILELEKKLEEIQDIDVLLERILTETRAIVRADAGSIYEIEDDKLRIKYAQNDTQLKKLKPGEKLPYLSFSVPINEKSISGYVALSGEPVNIQDAYQIPSDKPFVFNKKTDISTGYHTKSIYTLPLKMQSGKLLGVMQLINAQDESGKLIGFDEDAVLYITHFASNVRQALQNTYQTNLMVQRMLKMAEFRDPKETYPHVMRVAENSLEIYDRWAFNHNVPEHEKHRFRDCLKIAAKFHDIGKVGIPDAVLHSPKRYGPDDENRAILKGHTCIGAQIFGDGSSMLDLMCRDVALHHHEAWNKSSAGYPGNIDYHAYKIGEPLFPADALGGDAIPLAARIISVADVFDALSHRRSYKDAWPIEKAFEEIEKGAGTQFDPEIVAAFLQVKSRISAILLAYPDEDSCPEEHGKSV</sequence>
<organism evidence="3 4">
    <name type="scientific">Treponema socranskii subsp. socranskii VPI DR56BR1116 = ATCC 35536</name>
    <dbReference type="NCBI Taxonomy" id="1125725"/>
    <lineage>
        <taxon>Bacteria</taxon>
        <taxon>Pseudomonadati</taxon>
        <taxon>Spirochaetota</taxon>
        <taxon>Spirochaetia</taxon>
        <taxon>Spirochaetales</taxon>
        <taxon>Treponemataceae</taxon>
        <taxon>Treponema</taxon>
    </lineage>
</organism>
<keyword evidence="4" id="KW-1185">Reference proteome</keyword>
<accession>A0ABN0P9B6</accession>
<dbReference type="InterPro" id="IPR003018">
    <property type="entry name" value="GAF"/>
</dbReference>
<dbReference type="Proteomes" id="UP000016646">
    <property type="component" value="Unassembled WGS sequence"/>
</dbReference>
<dbReference type="CDD" id="cd00077">
    <property type="entry name" value="HDc"/>
    <property type="match status" value="1"/>
</dbReference>
<dbReference type="Pfam" id="PF01966">
    <property type="entry name" value="HD"/>
    <property type="match status" value="1"/>
</dbReference>
<dbReference type="InterPro" id="IPR003607">
    <property type="entry name" value="HD/PDEase_dom"/>
</dbReference>
<evidence type="ECO:0000313" key="4">
    <source>
        <dbReference type="Proteomes" id="UP000016646"/>
    </source>
</evidence>
<dbReference type="Gene3D" id="3.30.450.40">
    <property type="match status" value="1"/>
</dbReference>
<dbReference type="PANTHER" id="PTHR43155">
    <property type="entry name" value="CYCLIC DI-GMP PHOSPHODIESTERASE PA4108-RELATED"/>
    <property type="match status" value="1"/>
</dbReference>
<evidence type="ECO:0000259" key="2">
    <source>
        <dbReference type="PROSITE" id="PS51832"/>
    </source>
</evidence>